<evidence type="ECO:0000313" key="3">
    <source>
        <dbReference type="Proteomes" id="UP000220922"/>
    </source>
</evidence>
<dbReference type="RefSeq" id="WP_097654471.1">
    <property type="nucleotide sequence ID" value="NZ_LYXE01000146.1"/>
</dbReference>
<protein>
    <submittedName>
        <fullName evidence="2">Uncharacterized protein</fullName>
    </submittedName>
</protein>
<keyword evidence="1" id="KW-1133">Transmembrane helix</keyword>
<dbReference type="AlphaFoldDB" id="A0A2H3KHZ0"/>
<evidence type="ECO:0000256" key="1">
    <source>
        <dbReference type="SAM" id="Phobius"/>
    </source>
</evidence>
<dbReference type="OrthoDB" id="159476at2"/>
<evidence type="ECO:0000313" key="2">
    <source>
        <dbReference type="EMBL" id="PDV97429.1"/>
    </source>
</evidence>
<name>A0A2H3KHZ0_9CHLR</name>
<sequence>MSHQQERGLRLQGEDLGRALVFSSFWGSIFYLLAFVSQLLTFRRPPAEVQSKTALTGAGIFVGGFVGLGSLGIATVSLLKGQSPAEQAREQLGTAGEGGSNSVFGTALGASLGSIVPFSFAVGSMRLAERIAGIPAVGPQEHIDLPRAAAVNALLTALIAAAVTRITGWVARDARAAERTRM</sequence>
<dbReference type="Proteomes" id="UP000220922">
    <property type="component" value="Unassembled WGS sequence"/>
</dbReference>
<keyword evidence="3" id="KW-1185">Reference proteome</keyword>
<gene>
    <name evidence="2" type="ORF">A9Q02_18440</name>
</gene>
<feature type="transmembrane region" description="Helical" evidence="1">
    <location>
        <begin position="20"/>
        <end position="42"/>
    </location>
</feature>
<dbReference type="EMBL" id="LYXE01000146">
    <property type="protein sequence ID" value="PDV97429.1"/>
    <property type="molecule type" value="Genomic_DNA"/>
</dbReference>
<comment type="caution">
    <text evidence="2">The sequence shown here is derived from an EMBL/GenBank/DDBJ whole genome shotgun (WGS) entry which is preliminary data.</text>
</comment>
<keyword evidence="1" id="KW-0812">Transmembrane</keyword>
<proteinExistence type="predicted"/>
<organism evidence="2 3">
    <name type="scientific">Candidatus Chloroploca asiatica</name>
    <dbReference type="NCBI Taxonomy" id="1506545"/>
    <lineage>
        <taxon>Bacteria</taxon>
        <taxon>Bacillati</taxon>
        <taxon>Chloroflexota</taxon>
        <taxon>Chloroflexia</taxon>
        <taxon>Chloroflexales</taxon>
        <taxon>Chloroflexineae</taxon>
        <taxon>Oscillochloridaceae</taxon>
        <taxon>Candidatus Chloroploca</taxon>
    </lineage>
</organism>
<feature type="transmembrane region" description="Helical" evidence="1">
    <location>
        <begin position="54"/>
        <end position="79"/>
    </location>
</feature>
<feature type="transmembrane region" description="Helical" evidence="1">
    <location>
        <begin position="99"/>
        <end position="122"/>
    </location>
</feature>
<keyword evidence="1" id="KW-0472">Membrane</keyword>
<reference evidence="2 3" key="1">
    <citation type="submission" date="2016-05" db="EMBL/GenBank/DDBJ databases">
        <authorList>
            <person name="Lavstsen T."/>
            <person name="Jespersen J.S."/>
        </authorList>
    </citation>
    <scope>NUCLEOTIDE SEQUENCE [LARGE SCALE GENOMIC DNA]</scope>
    <source>
        <strain evidence="2 3">B7-9</strain>
    </source>
</reference>
<accession>A0A2H3KHZ0</accession>